<feature type="region of interest" description="Disordered" evidence="1">
    <location>
        <begin position="1"/>
        <end position="51"/>
    </location>
</feature>
<proteinExistence type="predicted"/>
<keyword evidence="3" id="KW-1185">Reference proteome</keyword>
<keyword evidence="2" id="KW-0808">Transferase</keyword>
<dbReference type="GO" id="GO:0016740">
    <property type="term" value="F:transferase activity"/>
    <property type="evidence" value="ECO:0007669"/>
    <property type="project" value="UniProtKB-KW"/>
</dbReference>
<protein>
    <submittedName>
        <fullName evidence="2">FAD:protein FMN transferase</fullName>
    </submittedName>
</protein>
<dbReference type="RefSeq" id="WP_196608752.1">
    <property type="nucleotide sequence ID" value="NZ_VRYY01000139.1"/>
</dbReference>
<dbReference type="EMBL" id="VRYY01000139">
    <property type="protein sequence ID" value="MBG3876630.1"/>
    <property type="molecule type" value="Genomic_DNA"/>
</dbReference>
<evidence type="ECO:0000313" key="3">
    <source>
        <dbReference type="Proteomes" id="UP001194469"/>
    </source>
</evidence>
<sequence length="73" mass="6891">PEAAAAPAKPARKGKGKAAARDGAPPAVSADAAAATPTAAAKAPPTTGQQGIAGLGLVFRYEPLGGDEAANGK</sequence>
<feature type="compositionally biased region" description="Low complexity" evidence="1">
    <location>
        <begin position="21"/>
        <end position="47"/>
    </location>
</feature>
<organism evidence="2 3">
    <name type="scientific">Nitratidesulfovibrio oxamicus</name>
    <dbReference type="NCBI Taxonomy" id="32016"/>
    <lineage>
        <taxon>Bacteria</taxon>
        <taxon>Pseudomonadati</taxon>
        <taxon>Thermodesulfobacteriota</taxon>
        <taxon>Desulfovibrionia</taxon>
        <taxon>Desulfovibrionales</taxon>
        <taxon>Desulfovibrionaceae</taxon>
        <taxon>Nitratidesulfovibrio</taxon>
    </lineage>
</organism>
<evidence type="ECO:0000256" key="1">
    <source>
        <dbReference type="SAM" id="MobiDB-lite"/>
    </source>
</evidence>
<gene>
    <name evidence="2" type="ORF">FVW20_06215</name>
</gene>
<accession>A0ABS0J2H8</accession>
<comment type="caution">
    <text evidence="2">The sequence shown here is derived from an EMBL/GenBank/DDBJ whole genome shotgun (WGS) entry which is preliminary data.</text>
</comment>
<dbReference type="Proteomes" id="UP001194469">
    <property type="component" value="Unassembled WGS sequence"/>
</dbReference>
<reference evidence="2 3" key="1">
    <citation type="submission" date="2019-08" db="EMBL/GenBank/DDBJ databases">
        <authorList>
            <person name="Luo N."/>
        </authorList>
    </citation>
    <scope>NUCLEOTIDE SEQUENCE [LARGE SCALE GENOMIC DNA]</scope>
    <source>
        <strain evidence="2 3">NCIMB 9442</strain>
    </source>
</reference>
<name>A0ABS0J2H8_9BACT</name>
<feature type="non-terminal residue" evidence="2">
    <location>
        <position position="1"/>
    </location>
</feature>
<evidence type="ECO:0000313" key="2">
    <source>
        <dbReference type="EMBL" id="MBG3876630.1"/>
    </source>
</evidence>